<dbReference type="Proteomes" id="UP000095286">
    <property type="component" value="Unplaced"/>
</dbReference>
<protein>
    <submittedName>
        <fullName evidence="2">Twitchin</fullName>
    </submittedName>
</protein>
<sequence>MPGAPRFIQKPSIQQTPTGDLLMECNLEADPYPEIVWHHSGTPISAGGRVQLSLNNVSGIQYKAILIIKEPSAGDGGAYKCTAINEHGDSNANINLNFAGGAEPDKANGKGPTFIGKPRIIPKDGGALILMECKVKSTSKPSARWSKDGTPLSIGGLYQDIFTDCGDDTYLCQLEIRKPTANDAGAYRCTIKDDQGETNANLTLNFEQEPPSDDKLHGRRSPSASKDGRGSRTPSRPGTPHKKRSDKEKSERTKSREGTPRKSTRSRTSTPTKDMLKDQSEKLEVDGTSSTKRRSDAPLPPKEKKSRQRSVSPNPPEQDGQAAIPTPVDSTAKAPIVITPLQQQVVKIGGTCQIQCEFQCHKSTTVSWFKDEKLISSSLEYSQTFNGSIAKLCISSFALKHTGFYKAVASSEYGSVESYAAIKAEEILKDEDSELLKPTEKKEKSISRKSSGATDLSDSEISSIASKRKADTKSPSTTSVSEDQPEVKRNYREDVSQVSEANQKTTPKQNPVFINIIDPASNRESSVSSRAGGFDEDKSIGDDIGFDEIPSSGLLIPPERRRELLGLGGGDSDDEITESISELPSIANSISRIPSKNKLTIKTATEESLSMLPSLTSKTTVSTEVKHATTTKVEEQTVSEQTQVNVVTKKMKKKVVKKNGVVDSVSESVDEQVSSATEKSTTKSVKTEEDGKTTITKKIKSTKKATEEVSETVLRDEEDKSDKSTSQIAKKTTTESKTDAKKVGQVGLKKTIPKRSASPAENPFSVQLKKIPKKAAAEDDDKDGLKLNPLSRNASSQKIPQSTDPSEPSSRSNSVMDLSKGKLTELKKADKNDSRRSSVDMRRDSLALSEFADKPSTPLKPTGTKGKCPVKIIEIPETISVVENETAIIKVKVEGDPAPTFKWFRAKREIMNTNRMKIITDGNDSFITLVIGKCRTQDDGMYTLNIENKHSKDTASCKLLVTADGGGDFRSMLKQRDSVQIGGSNKEKGDDNPDSRRLSLFPGKKVEKWDCPLEDTIAQQQVHKVVELKCVYSRPNAKIRWYKDKKEVFSGGLKYRININKNETSLVINNPEVDDSGKYFCEANGIQTSCQLIVDEPPLKCQFVVPLPATQEVFRTKKAEISCKLNTSKAPLVWIRNGKEVGQEDPRFIIEKDAGGRFTVTIKEVIESDHCEWIAKVTNEIQSKVMVLVEEPRQTFVVPLKSQKVSEKEDATIECDVNDREADVEWWHDGQKIHVDGKRYIEERVGRKRRLTINQCRPDDGGEIKCTTKDDKSICQLIVEALNKFTVKLKDLEVIEKTDVVLRCETKDTRTPGIWMRNGRTIQSMPGGKYETTSRNGVHVLKIQHIEMSEGDTYEIDSAGLVGTCKITVLEAEKKPVFNWKPKKIEAQAGKPEVIQVPFTIKGTRRGDPKIKLMKDGVAVDLDAIKDLIEVVIVGDVAEIRFKNPKKTDTAKWALELSNTGGTALAPFEFNVKDKPKPPKGPLETKNVTAESCDLKWEAAAEGEPVAKYEVEMQEGRSGNWKKVGETKGTEFKIKDLKEHSEYKFRIKSINEVGASDPLTGESILAKNPYDVPGKPRQMEAADISKDSLTLQWISPESDGGDPITSYIVERREKSEKEWNVVGQTQLPSGSEPGAKHQLVDDKVVEGKEYYYRVKAVNKAGPGDPCDHGKAFKIKAKPSAPTFTDGGLKDLYLKVGETIKYEVKISGEPLPEVTWSVNGKALKIAGRVKTATERGKTVLKIENALRSDSGKFTIKLTNASGSVESSGKVTVVGKPSPPKGPLKASAINAEGLNLEWQLPDDDGGIPIEGFIIEAQNLDEKGKFVEVGKVGPGQTLATITGLKNKGNYKFRVMAVNAEGPSDALNAEDYIQIKNPWDEPGKPGRPEIVDVDSNYMTLEWEKPLKDGGAAIEEYIVEVKDPISKEWVQIATSPTTRAKVEGLSEGTDYQFRIRAVNKAGPGAASEPSEKRTAKAKFVPAWLNHDDLKDLVVKAGQSAKWHVKIGGEPHPTVTWTKNDKKIDKGSTAMVDTHKNEHTIICITSAVRSDRGLYTLSVKNSCGQDTEKANLVVVDKPSRPKGPLEVSNVFENELDLSFNPPEDDGGESIEYYEVEKLDLESGKWVPCAKVKDTKAHITGLQKGHSYQFRVKAVNKEGASDALTTENSTVAKNPYTNPGKPGAPDITDWDVDRVNLQWTPPTSDGGAPITQYIIEKKSKHSRDWQECGKVTGADTEAEVTGLKEGEEYIFRIIPVNKAGPGEASDPSRKILAKARNLKPHIDRESMKTITIKVGQSCQFDVPVRGEPAPTYVWSFNEKPIDLNNNNHIRITDEEYKTQFALRNATRKHAGRYLLTATNCNGTDSHYADVIVLSKPSKPLGPLEVSEVFEDRCTLEWKEPEDSGGCPIDHYELEKMDLASGRWVPCGRADGTKATVLNLQPGHSYQMRVRAINKEGESEALTCDTILAKNPYEVPEKVNKPEITDWDKDFVALKWDKPNDGGAEIESFIIEKKDSNGRWTQAAVVAGDQFDAKITDVEPGESYQFRVSAKNKAGVGEASDPSETVITKPRNLPPNIHREDLEDSNIKVGQALKFVVHIDGEPPADVTWTCDGKPLSNVQIDDVEYISKFTMAKATRKLSGKYTITATNVNGTDSVTIQVDVKGRPTKPRGPIEVSDVHEDGLHLEWKEPEDLGGEPIEYYEIERMDTRDGIWVPCGKSAECGADIEGLQKGNHYQFKIRAVTKEGKSDPLETEESTLAKNPFDKPERPENVQVTDWDTDHVDLKFEPPKSDGGAPITEYKVEKRTKYGRWEDAIVVPGDATTCTVPNLTEGEEYEFRISAINKGGISDPSDATKPVICKARNLPPKIDRNNLKPIKIRVGQMVTFDVNVEGEPVPTIVWNTPTGGEIRNGGRVKLDNQDYRTKLQLKSCERENSGTYTVTATNANGEDSATVEVLVVDKPTPPEGPIFVSDIFGDNVTLDWKKPLDDGGEPVENYIIEKLDSATGTWLPAAKVDANTTNAKVEGLIAGHEYKFRIKASNAEGESEPLETLEKVLAKNPYDKAGKPGTPEVTDWDKDFADLLWTKPENDGGAEITEYIVEMKEKYSPLWSEAMTVPADQTTAKVNNLKEGVEYEFRIVPVNKAGKGSPSDPSKSMIAKARNVAPKIDRTGVEEIRVKAGQAFDLDIPVCGEPTPVITLEYDGAVLENDDRIRLQNTEGKSKFIVKRALRSDTGVYTLKAVNCNGSDTVEIKVTVVDRPGEPRGPLDIADITEKGCSLSWREPEDNGGAEISHYVIEKQDTSTGRWSNCGEATGTNFCVDDLIKGHEYSFRIKAVNKFGESDALESSDSIVAKNPFDKADRPGTPIITDWDKDFAEIEWSPPSDNGGAKIEQYQIEKRTCGGEWEDAGTVDGDITKAKIEDLTPGKTYSFRVKAINKAGDSLPSDPSRDLLAKSRRLPPKIDRANLIELRIKKGQTIDFDINVEGEPNPKIEWFNGTVKLTSLQRTKIDDSQNNKTKLKIVQAERSDSFVYKIVAVNEFGRDEAEVNVTVLDVPLPPKGPMVVSDVTKESAVVSWREPEDCGGSPVHYIVEKQEEGGRWVEVGETSDTTIKVPKLVEGKSYNMRVKAINKQGESKYLNSSEPFVAKNPFDKPGKPQDVDITDWDKDNMTVEWKPPVNTGGAPIENYIVEMKDSLGQWTECATVKGDETKVVVDGLTPGENYAFRVKAVNKGGVGEPSDSSRDQIAKPRKLAPKIDLSGLYDQRIRAGKPVSMTVNFEGEPEPTATWLINGKEVCERVVVENKNHTSKINIFSSIRSDSGKFEIKVVNEYGEQSASCNITILDVPAPPEGPLQISNINKEGCSLNWLPPLDNGGSEIVGYVVEKMDTTRGTWQEVGQFGDCNAKIKGLINGKNYQLRVRAVNLEGESKPLGGDNEFTAKDQFEKPGQPGAPKVTDFDRDRIDIAWEKPETDGGNPIKEYIVERREKGSSLWVEAGKTKGDETQFSSTNLRPGIEYEFRVVALNDAGYSDPSDPSLAQITKARFVKPRILTQIRKFKIKAGYSLNMNVEFIGSPDPSVDWKLNETEAVPSDLLVDSKLGETSIFYPCCKRADSGNYTLKIANELGKDEGVFELIVQDKPSPPTGPIVIEDVGKTGCVISFKPPVDDGGSDITNYIVERRDIKNQSWVPVNRFCTGTTCTISKFHHNLHEGHEYEIRVMAENALGVSLPLVSEKPIKISDPYSVPDATGKPSIIDCDNDHIEIAWSPPSDDGNSPITHYDVERKDQKSGRWIKVNTSPVHENKFVDTNVQKDHIYEYRIVCSNKVGPSKPSPPSDIAHAKPMKQPPQFELDIDGKEIRIHAGTPIDFSVPYIGAPSPTVSWTREGASVSNVESTGFKTTFFKQRSARSDTGVYQIKLENEFGAAVAKVLLSVVDKPGPPQPPIEFPTITRRSIHLAWKEPKDTGGTPIIGYNIEFQEIGSSYWNKVTEMSLLTNYNVRGLEAECRYRFKIYSINVVGRSEPYVTDLVAAKDPFDVPSPPSTPEVTDYNKNSVSLSWQPPHNDGGSQILGYVVEKLDAKGDWVPCRNAFISGTKATIGGLYEGSANSFRVRALNAAGQSDPSSASAPVVCEDKCGAPSAPEQARILKTTSDSATISWLKPSNDNGAPIEGYILQKRKVGEEDWERCNEKLIKGTTYDAQGLQTNEAYEFSIVAVNKAGSSKPATTESVTIQSAPGRPYFDLSGLKDIVVRAGETITFSIPLFNANPKPTCDVLNNSIMIMEDERTTIVVEDDQIIFTTIDSKIKDTGHYKCIISNRFGKDFAKLNVKVLDAPGAPTGPIRSSDVCGDAMTLTWLKPKEDGGAGVTNYIVEKQDPSTGEWVKIGNPLGTTFRARNLDNGVAYKFRVRAENQYGISEPLEGSDAFLAKNPYDVPDAPGIPEKITSTCESITLRWETPSYDGGAPIIGYILEKRDAGSNTWTRVTFSNIMDTRYKITGLTANKSYEFRVCAVNAAGSGAYSSSSEPISASLAACKPRSTLGLLGHDITVMAGEEAKILVPFAASPNPQITWSKGSNRLTEVDTEYSIESTDYLTVLKYKKVKRTDEGNYYIRLENSMGSEDVEVRLKVVDKPTAPEGPLEVEDLSPETCTLNWKVPKDNGGSPITNYIIEKCLITKSGQELWSRVSSFTRNTTITVTGLENNARYSFRVFSETQYGISPPLHLASPVTAKYQFTVPSQPDPPRCVDYDTTWASIEWSPPDNNGGAKILGYNLEYREMSSYKWISAKSGLIEGTSYKCTNLRDCGEYEVRVSCKNSAGWSKVSLPSNRFKLQQKNRVPDAPIQLHADSIGSSWVTLNWIAPIDTGGSKLTHYSIEKRCVGQNVWSPCNDYDVVATEYTVDKLIEFLKYSFRVYAHNKNGKSLPSLPSEPIIIQEMAGIKPEIVVKPADTAAPYNKPVVLTCEGIGRPMPTARWLKNGREIPDGARYRMEASDGVYKMIIKEAWDLDLGEYTCVLSNLFGSASASCYLTIQAPPVIETDVRNAIYPSGDMVRIKIYFSGSAPFTHTLTLNKEVVDPASTTIRMVDFDDHVLLTIPDLTNAEAGRYEYTISNASGEATTGFWINVTGLPSAPQGPMIITNIHEHGCMLQYKVPESDGGSRILGYAIEKKDVLKEEWISVASQVKDLYYIVSSLFPGHTYDIRIMAVNENGQGAPLLSTEPVLATLPFVAPSAPELVEVSSIGHDFVTLRWNLPLKDGGGKIRGYIVEKKESNSECWVKCNQNPLLAYNMEVGSLIEGRQYDFRVTAVNDAGESPPGIITNYTFVPAIEGGSPIIVSQLCDAYASQGQTATFECEISSNPTATIKWFKGSKEVADTSKFTILNNGNIQTLIVNNASVEDVTEYSCRITNTYGFKSTRASLLLKSKPRVFVPAKYISGLEVVKDSEVEIEVPYKSNPAAEATWFKDEVKIDSGSTYSMRMDEKCVYLKINKTKRDDFGEYKLLLQNECGCAEGFIKLTVTDVPEMPRFPVIENILDEALILSWKPPRLDGGSTVLKYIVEKKENGGPWIEAAKSRYCCVTIEHLKAGSKVEFRILAENKYGKSEPCEATSSVEIPQSKKRNKGSYEVDDSGRIIRGKGPVSDNYDAFVIDVWKQYYPQPVDIKHESVYEKYDILEEIGVGAFGVVHRCVEKATGNTFAAKFVNTISPNEKETVRKEINTMSELRHPSLINLHDAYEDETQMVMIYEFMSGGELFEKVSDDKNKMSEDEAKDYMKQICVGLKHMHEQNYVHLDLKPENIMFTTRKSSSLKLIDFGLAAKLDPRNPAKVTTGTAEFAAPEIASGNPVGYFTDMWSVGVLSYILLSGLSPFGGESDEETLKNVKNCDWSIDDAAFEGISENAKDFIKKLLVLESGSRMGIHDALDHPWFEPSAEGDLSKQIPSSQYYGVRDKVRERYDAWADPNPPLGRVANFSSLKKHRPEEYNIHDAWFERSDAQPRFIIKPFSTSCNEGESVTFFCKVIADSAPIVTWHRDSDELRQSAKYMKKYNGNDYALTINRVKLEDKGAIVVRAYNSYGSKEETCHLTVIKNSKEYVMEPLEPRKKAAPLPEVPAYKEAVHAPLFTFRLRPRLIQKHHQCKLICSVQGNPHPKIEWFKDGVPVDHDRVQINFKSGVCSLEIFNSKKEDEGNYVCRATSDLGKDETECLISVQERGERMSSVTSIMNGRKSFNSLQVSTDIERSHSASDMRASNKYFSSTISSSTSPKSALGDSLYSRDYMSRLSPLDRRAGSRDSSAKRSPSHDSVSRRSGADSYSHNQHIRSIVDLPRY</sequence>
<proteinExistence type="predicted"/>
<reference evidence="2" key="1">
    <citation type="submission" date="2016-11" db="UniProtKB">
        <authorList>
            <consortium name="WormBaseParasite"/>
        </authorList>
    </citation>
    <scope>IDENTIFICATION</scope>
    <source>
        <strain evidence="2">KR3021</strain>
    </source>
</reference>
<evidence type="ECO:0000313" key="1">
    <source>
        <dbReference type="Proteomes" id="UP000095286"/>
    </source>
</evidence>
<name>A0AC35U477_9BILA</name>
<organism evidence="1 2">
    <name type="scientific">Rhabditophanes sp. KR3021</name>
    <dbReference type="NCBI Taxonomy" id="114890"/>
    <lineage>
        <taxon>Eukaryota</taxon>
        <taxon>Metazoa</taxon>
        <taxon>Ecdysozoa</taxon>
        <taxon>Nematoda</taxon>
        <taxon>Chromadorea</taxon>
        <taxon>Rhabditida</taxon>
        <taxon>Tylenchina</taxon>
        <taxon>Panagrolaimomorpha</taxon>
        <taxon>Strongyloidoidea</taxon>
        <taxon>Alloionematidae</taxon>
        <taxon>Rhabditophanes</taxon>
    </lineage>
</organism>
<evidence type="ECO:0000313" key="2">
    <source>
        <dbReference type="WBParaSite" id="RSKR_0000742600.1"/>
    </source>
</evidence>
<accession>A0AC35U477</accession>
<dbReference type="WBParaSite" id="RSKR_0000742600.1">
    <property type="protein sequence ID" value="RSKR_0000742600.1"/>
    <property type="gene ID" value="RSKR_0000742600"/>
</dbReference>